<feature type="region of interest" description="Disordered" evidence="1">
    <location>
        <begin position="269"/>
        <end position="290"/>
    </location>
</feature>
<evidence type="ECO:0000313" key="2">
    <source>
        <dbReference type="Proteomes" id="UP000050795"/>
    </source>
</evidence>
<proteinExistence type="predicted"/>
<feature type="region of interest" description="Disordered" evidence="1">
    <location>
        <begin position="463"/>
        <end position="484"/>
    </location>
</feature>
<protein>
    <submittedName>
        <fullName evidence="3">Uncharacterized protein</fullName>
    </submittedName>
</protein>
<reference evidence="3" key="2">
    <citation type="submission" date="2023-11" db="UniProtKB">
        <authorList>
            <consortium name="WormBaseParasite"/>
        </authorList>
    </citation>
    <scope>IDENTIFICATION</scope>
</reference>
<feature type="region of interest" description="Disordered" evidence="1">
    <location>
        <begin position="343"/>
        <end position="378"/>
    </location>
</feature>
<feature type="compositionally biased region" description="Polar residues" evidence="1">
    <location>
        <begin position="343"/>
        <end position="357"/>
    </location>
</feature>
<feature type="compositionally biased region" description="Polar residues" evidence="1">
    <location>
        <begin position="35"/>
        <end position="56"/>
    </location>
</feature>
<feature type="compositionally biased region" description="Low complexity" evidence="1">
    <location>
        <begin position="57"/>
        <end position="77"/>
    </location>
</feature>
<keyword evidence="2" id="KW-1185">Reference proteome</keyword>
<feature type="compositionally biased region" description="Low complexity" evidence="1">
    <location>
        <begin position="358"/>
        <end position="374"/>
    </location>
</feature>
<dbReference type="Proteomes" id="UP000050795">
    <property type="component" value="Unassembled WGS sequence"/>
</dbReference>
<feature type="region of interest" description="Disordered" evidence="1">
    <location>
        <begin position="28"/>
        <end position="78"/>
    </location>
</feature>
<evidence type="ECO:0000256" key="1">
    <source>
        <dbReference type="SAM" id="MobiDB-lite"/>
    </source>
</evidence>
<organism evidence="2 3">
    <name type="scientific">Trichobilharzia regenti</name>
    <name type="common">Nasal bird schistosome</name>
    <dbReference type="NCBI Taxonomy" id="157069"/>
    <lineage>
        <taxon>Eukaryota</taxon>
        <taxon>Metazoa</taxon>
        <taxon>Spiralia</taxon>
        <taxon>Lophotrochozoa</taxon>
        <taxon>Platyhelminthes</taxon>
        <taxon>Trematoda</taxon>
        <taxon>Digenea</taxon>
        <taxon>Strigeidida</taxon>
        <taxon>Schistosomatoidea</taxon>
        <taxon>Schistosomatidae</taxon>
        <taxon>Trichobilharzia</taxon>
    </lineage>
</organism>
<accession>A0AA85JDN9</accession>
<reference evidence="2" key="1">
    <citation type="submission" date="2022-06" db="EMBL/GenBank/DDBJ databases">
        <authorList>
            <person name="Berger JAMES D."/>
            <person name="Berger JAMES D."/>
        </authorList>
    </citation>
    <scope>NUCLEOTIDE SEQUENCE [LARGE SCALE GENOMIC DNA]</scope>
</reference>
<sequence>MNGNHSDSENPEHTLNRRTVLFLDQVAAPDRNRTSRTLNIPSESANRNYSTYSGHRSPTTFSRTISPSSSSSLASYPANYEPSPLIRKKTFDDPGIELVSCTPLPYSTISQPEPTSKLQKLKSARKHLPNALNAFHKKRKDTRKPGKFMFSVNQESDGIDKNMYFYENNINNNELHQENNNNSIYEELQRLESNDESVHGVHDMFDIIENSEYYSTQGKGINRFGNSGYDQKGSTLTTTRITTPVKIDRQNPDIRHVGNDSQLNQIRVTAKNSSQSRQQDKTPTGSTETLVSMSRQLLSDDRAYYDMPLIYRNGQMTRVKLPEFSSSTLRNPEAYTDRIIDRSQSAMKASTSPTQKYNITSVSNTNNNTNNNNSHAINSQSPRIIYVSKQHTINPDLSNNAPTVNRNRVISISTMSEPSTPRMYSVHSEHKIERTYTNNQYNYTSAPMPSQMRKGSVSIIHYDTTNNHNDNSDDDYTNKREYNL</sequence>
<evidence type="ECO:0000313" key="3">
    <source>
        <dbReference type="WBParaSite" id="TREG1_144410.1"/>
    </source>
</evidence>
<dbReference type="WBParaSite" id="TREG1_144410.1">
    <property type="protein sequence ID" value="TREG1_144410.1"/>
    <property type="gene ID" value="TREG1_144410"/>
</dbReference>
<name>A0AA85JDN9_TRIRE</name>
<dbReference type="AlphaFoldDB" id="A0AA85JDN9"/>